<dbReference type="GO" id="GO:0046983">
    <property type="term" value="F:protein dimerization activity"/>
    <property type="evidence" value="ECO:0007669"/>
    <property type="project" value="InterPro"/>
</dbReference>
<dbReference type="SUPFAM" id="SSF53335">
    <property type="entry name" value="S-adenosyl-L-methionine-dependent methyltransferases"/>
    <property type="match status" value="1"/>
</dbReference>
<dbReference type="InterPro" id="IPR036390">
    <property type="entry name" value="WH_DNA-bd_sf"/>
</dbReference>
<dbReference type="AlphaFoldDB" id="A0A5N6P7I0"/>
<dbReference type="InterPro" id="IPR012967">
    <property type="entry name" value="COMT_dimerisation"/>
</dbReference>
<name>A0A5N6P7I0_9ASTR</name>
<reference evidence="8 9" key="1">
    <citation type="submission" date="2019-05" db="EMBL/GenBank/DDBJ databases">
        <title>Mikania micrantha, genome provides insights into the molecular mechanism of rapid growth.</title>
        <authorList>
            <person name="Liu B."/>
        </authorList>
    </citation>
    <scope>NUCLEOTIDE SEQUENCE [LARGE SCALE GENOMIC DNA]</scope>
    <source>
        <strain evidence="8">NLD-2019</strain>
        <tissue evidence="8">Leaf</tissue>
    </source>
</reference>
<evidence type="ECO:0000256" key="2">
    <source>
        <dbReference type="ARBA" id="ARBA00022679"/>
    </source>
</evidence>
<protein>
    <recommendedName>
        <fullName evidence="10">O-methyltransferase domain-containing protein</fullName>
    </recommendedName>
</protein>
<dbReference type="InterPro" id="IPR036388">
    <property type="entry name" value="WH-like_DNA-bd_sf"/>
</dbReference>
<dbReference type="PANTHER" id="PTHR11746">
    <property type="entry name" value="O-METHYLTRANSFERASE"/>
    <property type="match status" value="1"/>
</dbReference>
<evidence type="ECO:0000313" key="9">
    <source>
        <dbReference type="Proteomes" id="UP000326396"/>
    </source>
</evidence>
<feature type="domain" description="O-methyltransferase C-terminal" evidence="6">
    <location>
        <begin position="151"/>
        <end position="289"/>
    </location>
</feature>
<dbReference type="PIRSF" id="PIRSF005739">
    <property type="entry name" value="O-mtase"/>
    <property type="match status" value="1"/>
</dbReference>
<dbReference type="Proteomes" id="UP000326396">
    <property type="component" value="Linkage Group LG14"/>
</dbReference>
<dbReference type="EMBL" id="SZYD01000006">
    <property type="protein sequence ID" value="KAD5960960.1"/>
    <property type="molecule type" value="Genomic_DNA"/>
</dbReference>
<evidence type="ECO:0000313" key="8">
    <source>
        <dbReference type="EMBL" id="KAD5960960.1"/>
    </source>
</evidence>
<feature type="active site" description="Proton acceptor" evidence="5">
    <location>
        <position position="213"/>
    </location>
</feature>
<dbReference type="Pfam" id="PF08100">
    <property type="entry name" value="Dimerisation"/>
    <property type="match status" value="1"/>
</dbReference>
<keyword evidence="9" id="KW-1185">Reference proteome</keyword>
<dbReference type="SUPFAM" id="SSF46785">
    <property type="entry name" value="Winged helix' DNA-binding domain"/>
    <property type="match status" value="1"/>
</dbReference>
<keyword evidence="1" id="KW-0489">Methyltransferase</keyword>
<dbReference type="GO" id="GO:0008171">
    <property type="term" value="F:O-methyltransferase activity"/>
    <property type="evidence" value="ECO:0007669"/>
    <property type="project" value="InterPro"/>
</dbReference>
<accession>A0A5N6P7I0</accession>
<evidence type="ECO:0000259" key="7">
    <source>
        <dbReference type="Pfam" id="PF08100"/>
    </source>
</evidence>
<dbReference type="GO" id="GO:0032259">
    <property type="term" value="P:methylation"/>
    <property type="evidence" value="ECO:0007669"/>
    <property type="project" value="UniProtKB-KW"/>
</dbReference>
<evidence type="ECO:0000256" key="3">
    <source>
        <dbReference type="ARBA" id="ARBA00022691"/>
    </source>
</evidence>
<sequence length="309" mass="34371">MSTSPIKNQNDAIIRAQARFFDLLYAGLGSAALRCALKLNIADIINSHNGPTTLLQIAQRIGSPSLNVGGLSRLMRFLVHKQVFDETHQPGHEETFFALNECSKLLVKDSKNTLAPIVMSFTEPLMFAPFYNLNQAIEEGCTAALKTYGVEIVTKYPHLKGVNFDLPHVDSSAPSYEGVTHVGGNMFQDIPPADSYFMKVNITDPFAYNRVLHVPLVMDKCVQILKNCQKSITKRDGKVIIVDMILTPGGDDVFEASRINMDMMMLANFVGGKERTEADWKTILKEAGFPYYNIIKIPTTVSIIEAYME</sequence>
<evidence type="ECO:0000256" key="1">
    <source>
        <dbReference type="ARBA" id="ARBA00022603"/>
    </source>
</evidence>
<comment type="similarity">
    <text evidence="4">Belongs to the class I-like SAM-binding methyltransferase superfamily. Cation-independent O-methyltransferase family. COMT subfamily.</text>
</comment>
<keyword evidence="2" id="KW-0808">Transferase</keyword>
<organism evidence="8 9">
    <name type="scientific">Mikania micrantha</name>
    <name type="common">bitter vine</name>
    <dbReference type="NCBI Taxonomy" id="192012"/>
    <lineage>
        <taxon>Eukaryota</taxon>
        <taxon>Viridiplantae</taxon>
        <taxon>Streptophyta</taxon>
        <taxon>Embryophyta</taxon>
        <taxon>Tracheophyta</taxon>
        <taxon>Spermatophyta</taxon>
        <taxon>Magnoliopsida</taxon>
        <taxon>eudicotyledons</taxon>
        <taxon>Gunneridae</taxon>
        <taxon>Pentapetalae</taxon>
        <taxon>asterids</taxon>
        <taxon>campanulids</taxon>
        <taxon>Asterales</taxon>
        <taxon>Asteraceae</taxon>
        <taxon>Asteroideae</taxon>
        <taxon>Heliantheae alliance</taxon>
        <taxon>Eupatorieae</taxon>
        <taxon>Mikania</taxon>
    </lineage>
</organism>
<dbReference type="OrthoDB" id="1606438at2759"/>
<dbReference type="Gene3D" id="3.40.50.150">
    <property type="entry name" value="Vaccinia Virus protein VP39"/>
    <property type="match status" value="1"/>
</dbReference>
<gene>
    <name evidence="8" type="ORF">E3N88_12433</name>
</gene>
<evidence type="ECO:0000256" key="5">
    <source>
        <dbReference type="PIRSR" id="PIRSR005739-1"/>
    </source>
</evidence>
<dbReference type="InterPro" id="IPR029063">
    <property type="entry name" value="SAM-dependent_MTases_sf"/>
</dbReference>
<dbReference type="Gene3D" id="1.10.10.10">
    <property type="entry name" value="Winged helix-like DNA-binding domain superfamily/Winged helix DNA-binding domain"/>
    <property type="match status" value="1"/>
</dbReference>
<evidence type="ECO:0000256" key="4">
    <source>
        <dbReference type="ARBA" id="ARBA00034481"/>
    </source>
</evidence>
<evidence type="ECO:0000259" key="6">
    <source>
        <dbReference type="Pfam" id="PF00891"/>
    </source>
</evidence>
<dbReference type="InterPro" id="IPR016461">
    <property type="entry name" value="COMT-like"/>
</dbReference>
<evidence type="ECO:0008006" key="10">
    <source>
        <dbReference type="Google" id="ProtNLM"/>
    </source>
</evidence>
<feature type="domain" description="O-methyltransferase dimerisation" evidence="7">
    <location>
        <begin position="28"/>
        <end position="109"/>
    </location>
</feature>
<keyword evidence="3" id="KW-0949">S-adenosyl-L-methionine</keyword>
<comment type="caution">
    <text evidence="8">The sequence shown here is derived from an EMBL/GenBank/DDBJ whole genome shotgun (WGS) entry which is preliminary data.</text>
</comment>
<proteinExistence type="inferred from homology"/>
<dbReference type="InterPro" id="IPR001077">
    <property type="entry name" value="COMT_C"/>
</dbReference>
<dbReference type="PROSITE" id="PS51683">
    <property type="entry name" value="SAM_OMT_II"/>
    <property type="match status" value="1"/>
</dbReference>
<dbReference type="Pfam" id="PF00891">
    <property type="entry name" value="Methyltransf_2"/>
    <property type="match status" value="1"/>
</dbReference>